<organism evidence="2 3">
    <name type="scientific">Methylocaldum marinum</name>
    <dbReference type="NCBI Taxonomy" id="1432792"/>
    <lineage>
        <taxon>Bacteria</taxon>
        <taxon>Pseudomonadati</taxon>
        <taxon>Pseudomonadota</taxon>
        <taxon>Gammaproteobacteria</taxon>
        <taxon>Methylococcales</taxon>
        <taxon>Methylococcaceae</taxon>
        <taxon>Methylocaldum</taxon>
    </lineage>
</organism>
<evidence type="ECO:0000259" key="1">
    <source>
        <dbReference type="Pfam" id="PF10138"/>
    </source>
</evidence>
<sequence length="80" mass="9259">MDQGQQGLSFAEERALMLPEIYRNYGILEKLHTLSGRLVDNGNFFALDDVHEIAESELYDRVLNKFPLWLEQARHRGIVA</sequence>
<dbReference type="AlphaFoldDB" id="A0A250KVE7"/>
<dbReference type="EMBL" id="AP017928">
    <property type="protein sequence ID" value="BBA35562.1"/>
    <property type="molecule type" value="Genomic_DNA"/>
</dbReference>
<evidence type="ECO:0000313" key="3">
    <source>
        <dbReference type="Proteomes" id="UP000266313"/>
    </source>
</evidence>
<dbReference type="Proteomes" id="UP000266313">
    <property type="component" value="Chromosome"/>
</dbReference>
<proteinExistence type="predicted"/>
<accession>A0A250KVE7</accession>
<gene>
    <name evidence="2" type="ORF">sS8_3625</name>
</gene>
<dbReference type="RefSeq" id="WP_119630860.1">
    <property type="nucleotide sequence ID" value="NZ_AP017928.1"/>
</dbReference>
<dbReference type="KEGG" id="mmai:sS8_3625"/>
<protein>
    <recommendedName>
        <fullName evidence="1">vWA found in TerF C terminus domain-containing protein</fullName>
    </recommendedName>
</protein>
<name>A0A250KVE7_9GAMM</name>
<keyword evidence="3" id="KW-1185">Reference proteome</keyword>
<reference evidence="2 3" key="1">
    <citation type="submission" date="2016-12" db="EMBL/GenBank/DDBJ databases">
        <title>Genome sequencing of Methylocaldum marinum.</title>
        <authorList>
            <person name="Takeuchi M."/>
            <person name="Kamagata Y."/>
            <person name="Hiraoka S."/>
            <person name="Oshima K."/>
            <person name="Hattori M."/>
            <person name="Iwasaki W."/>
        </authorList>
    </citation>
    <scope>NUCLEOTIDE SEQUENCE [LARGE SCALE GENOMIC DNA]</scope>
    <source>
        <strain evidence="2 3">S8</strain>
    </source>
</reference>
<dbReference type="Pfam" id="PF10138">
    <property type="entry name" value="vWA-TerF-like"/>
    <property type="match status" value="1"/>
</dbReference>
<dbReference type="InterPro" id="IPR019303">
    <property type="entry name" value="vWA_TerF_C"/>
</dbReference>
<feature type="domain" description="vWA found in TerF C terminus" evidence="1">
    <location>
        <begin position="23"/>
        <end position="79"/>
    </location>
</feature>
<dbReference type="OrthoDB" id="5756874at2"/>
<evidence type="ECO:0000313" key="2">
    <source>
        <dbReference type="EMBL" id="BBA35562.1"/>
    </source>
</evidence>